<evidence type="ECO:0000313" key="3">
    <source>
        <dbReference type="Proteomes" id="UP000319210"/>
    </source>
</evidence>
<evidence type="ECO:0008006" key="4">
    <source>
        <dbReference type="Google" id="ProtNLM"/>
    </source>
</evidence>
<dbReference type="Gene3D" id="2.60.200.60">
    <property type="match status" value="1"/>
</dbReference>
<dbReference type="EMBL" id="BJMM01000003">
    <property type="protein sequence ID" value="GEB48185.1"/>
    <property type="molecule type" value="Genomic_DNA"/>
</dbReference>
<dbReference type="RefSeq" id="WP_030884474.1">
    <property type="nucleotide sequence ID" value="NZ_BJMM01000003.1"/>
</dbReference>
<gene>
    <name evidence="2" type="ORF">SCA03_07360</name>
</gene>
<dbReference type="InterPro" id="IPR008727">
    <property type="entry name" value="PAAR_motif"/>
</dbReference>
<feature type="region of interest" description="Disordered" evidence="1">
    <location>
        <begin position="1"/>
        <end position="24"/>
    </location>
</feature>
<evidence type="ECO:0000313" key="2">
    <source>
        <dbReference type="EMBL" id="GEB48185.1"/>
    </source>
</evidence>
<accession>A0A4Y3QS99</accession>
<name>A0A4Y3QS99_STRCI</name>
<organism evidence="2 3">
    <name type="scientific">Streptomyces cacaoi</name>
    <dbReference type="NCBI Taxonomy" id="1898"/>
    <lineage>
        <taxon>Bacteria</taxon>
        <taxon>Bacillati</taxon>
        <taxon>Actinomycetota</taxon>
        <taxon>Actinomycetes</taxon>
        <taxon>Kitasatosporales</taxon>
        <taxon>Streptomycetaceae</taxon>
        <taxon>Streptomyces</taxon>
    </lineage>
</organism>
<dbReference type="OrthoDB" id="197187at2"/>
<keyword evidence="3" id="KW-1185">Reference proteome</keyword>
<reference evidence="2 3" key="1">
    <citation type="submission" date="2019-06" db="EMBL/GenBank/DDBJ databases">
        <title>Whole genome shotgun sequence of Streptomyces cacaoi subsp. cacaoi NBRC 12748.</title>
        <authorList>
            <person name="Hosoyama A."/>
            <person name="Uohara A."/>
            <person name="Ohji S."/>
            <person name="Ichikawa N."/>
        </authorList>
    </citation>
    <scope>NUCLEOTIDE SEQUENCE [LARGE SCALE GENOMIC DNA]</scope>
    <source>
        <strain evidence="2 3">NBRC 12748</strain>
    </source>
</reference>
<comment type="caution">
    <text evidence="2">The sequence shown here is derived from an EMBL/GenBank/DDBJ whole genome shotgun (WGS) entry which is preliminary data.</text>
</comment>
<dbReference type="Pfam" id="PF05488">
    <property type="entry name" value="PAAR_motif"/>
    <property type="match status" value="1"/>
</dbReference>
<protein>
    <recommendedName>
        <fullName evidence="4">PAAR domain-containing protein</fullName>
    </recommendedName>
</protein>
<dbReference type="Proteomes" id="UP000319210">
    <property type="component" value="Unassembled WGS sequence"/>
</dbReference>
<dbReference type="AlphaFoldDB" id="A0A4Y3QS99"/>
<proteinExistence type="predicted"/>
<evidence type="ECO:0000256" key="1">
    <source>
        <dbReference type="SAM" id="MobiDB-lite"/>
    </source>
</evidence>
<sequence length="104" mass="9912">MPPAARTGDATSDGGVIGTPPPGSMPRVSTVLVAGRPAAVVGSMVTCAPHAELGPANVLLPDPATALTGQVLIGGLPAACVRNPTACGARVVSGAPTVLIGGPL</sequence>